<reference evidence="6" key="1">
    <citation type="submission" date="2021-02" db="EMBL/GenBank/DDBJ databases">
        <authorList>
            <person name="Dougan E. K."/>
            <person name="Rhodes N."/>
            <person name="Thang M."/>
            <person name="Chan C."/>
        </authorList>
    </citation>
    <scope>NUCLEOTIDE SEQUENCE</scope>
</reference>
<dbReference type="PANTHER" id="PTHR10887">
    <property type="entry name" value="DNA2/NAM7 HELICASE FAMILY"/>
    <property type="match status" value="1"/>
</dbReference>
<evidence type="ECO:0000256" key="2">
    <source>
        <dbReference type="ARBA" id="ARBA00022801"/>
    </source>
</evidence>
<keyword evidence="4" id="KW-0067">ATP-binding</keyword>
<dbReference type="Proteomes" id="UP000649617">
    <property type="component" value="Unassembled WGS sequence"/>
</dbReference>
<evidence type="ECO:0000259" key="5">
    <source>
        <dbReference type="Pfam" id="PF13087"/>
    </source>
</evidence>
<proteinExistence type="predicted"/>
<evidence type="ECO:0000313" key="7">
    <source>
        <dbReference type="Proteomes" id="UP000649617"/>
    </source>
</evidence>
<gene>
    <name evidence="6" type="primary">Upf1</name>
    <name evidence="6" type="ORF">SPIL2461_LOCUS5571</name>
</gene>
<evidence type="ECO:0000256" key="4">
    <source>
        <dbReference type="ARBA" id="ARBA00022840"/>
    </source>
</evidence>
<dbReference type="OrthoDB" id="6513042at2759"/>
<keyword evidence="2" id="KW-0378">Hydrolase</keyword>
<accession>A0A812MAR7</accession>
<evidence type="ECO:0000313" key="6">
    <source>
        <dbReference type="EMBL" id="CAE7262857.1"/>
    </source>
</evidence>
<dbReference type="GO" id="GO:0016787">
    <property type="term" value="F:hydrolase activity"/>
    <property type="evidence" value="ECO:0007669"/>
    <property type="project" value="UniProtKB-KW"/>
</dbReference>
<evidence type="ECO:0000256" key="1">
    <source>
        <dbReference type="ARBA" id="ARBA00022741"/>
    </source>
</evidence>
<dbReference type="CDD" id="cd18808">
    <property type="entry name" value="SF1_C_Upf1"/>
    <property type="match status" value="1"/>
</dbReference>
<keyword evidence="7" id="KW-1185">Reference proteome</keyword>
<dbReference type="SUPFAM" id="SSF52540">
    <property type="entry name" value="P-loop containing nucleoside triphosphate hydrolases"/>
    <property type="match status" value="1"/>
</dbReference>
<keyword evidence="1" id="KW-0547">Nucleotide-binding</keyword>
<evidence type="ECO:0000256" key="3">
    <source>
        <dbReference type="ARBA" id="ARBA00022806"/>
    </source>
</evidence>
<dbReference type="InterPro" id="IPR041679">
    <property type="entry name" value="DNA2/NAM7-like_C"/>
</dbReference>
<dbReference type="InterPro" id="IPR027417">
    <property type="entry name" value="P-loop_NTPase"/>
</dbReference>
<sequence>MVPLDVAGSRSCVLLGDHLQLPPTVFHPEADDLQINRSMFERLCVLGHQPDLLEEQYRMAPAISAFPRKHFYGGRLLDAPSVSERRQTKLVPSFLLLDLKSHAVQTASGSWQNQEEAKFCARLAAELQSTSLSASNDVLARDIGIITPYKAQQFLIESALNRRKLQFPVRVATVDSYQGQEFEAVICSTVRASHNSRSGIGFVADERRLNVALTRARECLLVVCHAQTVAQSKTLAALLEHAQQQRAFRTRPFCRCLWWCMPANKPIFASTYMTAFDCADG</sequence>
<dbReference type="EMBL" id="CAJNIZ010007958">
    <property type="protein sequence ID" value="CAE7262857.1"/>
    <property type="molecule type" value="Genomic_DNA"/>
</dbReference>
<dbReference type="GO" id="GO:0004386">
    <property type="term" value="F:helicase activity"/>
    <property type="evidence" value="ECO:0007669"/>
    <property type="project" value="UniProtKB-KW"/>
</dbReference>
<dbReference type="Gene3D" id="3.40.50.300">
    <property type="entry name" value="P-loop containing nucleotide triphosphate hydrolases"/>
    <property type="match status" value="2"/>
</dbReference>
<dbReference type="InterPro" id="IPR047187">
    <property type="entry name" value="SF1_C_Upf1"/>
</dbReference>
<name>A0A812MAR7_SYMPI</name>
<dbReference type="Pfam" id="PF13087">
    <property type="entry name" value="AAA_12"/>
    <property type="match status" value="1"/>
</dbReference>
<comment type="caution">
    <text evidence="6">The sequence shown here is derived from an EMBL/GenBank/DDBJ whole genome shotgun (WGS) entry which is preliminary data.</text>
</comment>
<dbReference type="GO" id="GO:0005694">
    <property type="term" value="C:chromosome"/>
    <property type="evidence" value="ECO:0007669"/>
    <property type="project" value="UniProtKB-ARBA"/>
</dbReference>
<feature type="domain" description="DNA2/NAM7 helicase-like C-terminal" evidence="5">
    <location>
        <begin position="36"/>
        <end position="226"/>
    </location>
</feature>
<dbReference type="PANTHER" id="PTHR10887:SF495">
    <property type="entry name" value="HELICASE SENATAXIN ISOFORM X1-RELATED"/>
    <property type="match status" value="1"/>
</dbReference>
<dbReference type="FunFam" id="3.40.50.300:FF:000326">
    <property type="entry name" value="P-loop containing nucleoside triphosphate hydrolase"/>
    <property type="match status" value="1"/>
</dbReference>
<keyword evidence="3" id="KW-0347">Helicase</keyword>
<dbReference type="GO" id="GO:0005524">
    <property type="term" value="F:ATP binding"/>
    <property type="evidence" value="ECO:0007669"/>
    <property type="project" value="UniProtKB-KW"/>
</dbReference>
<protein>
    <submittedName>
        <fullName evidence="6">Upf1 protein</fullName>
    </submittedName>
</protein>
<dbReference type="InterPro" id="IPR045055">
    <property type="entry name" value="DNA2/NAM7-like"/>
</dbReference>
<dbReference type="AlphaFoldDB" id="A0A812MAR7"/>
<organism evidence="6 7">
    <name type="scientific">Symbiodinium pilosum</name>
    <name type="common">Dinoflagellate</name>
    <dbReference type="NCBI Taxonomy" id="2952"/>
    <lineage>
        <taxon>Eukaryota</taxon>
        <taxon>Sar</taxon>
        <taxon>Alveolata</taxon>
        <taxon>Dinophyceae</taxon>
        <taxon>Suessiales</taxon>
        <taxon>Symbiodiniaceae</taxon>
        <taxon>Symbiodinium</taxon>
    </lineage>
</organism>